<gene>
    <name evidence="2" type="ORF">MCOR_9190</name>
</gene>
<evidence type="ECO:0000313" key="3">
    <source>
        <dbReference type="Proteomes" id="UP000507470"/>
    </source>
</evidence>
<dbReference type="Pfam" id="PF05699">
    <property type="entry name" value="Dimer_Tnp_hAT"/>
    <property type="match status" value="1"/>
</dbReference>
<dbReference type="PANTHER" id="PTHR46880:SF5">
    <property type="entry name" value="DUF4371 DOMAIN-CONTAINING PROTEIN"/>
    <property type="match status" value="1"/>
</dbReference>
<organism evidence="2 3">
    <name type="scientific">Mytilus coruscus</name>
    <name type="common">Sea mussel</name>
    <dbReference type="NCBI Taxonomy" id="42192"/>
    <lineage>
        <taxon>Eukaryota</taxon>
        <taxon>Metazoa</taxon>
        <taxon>Spiralia</taxon>
        <taxon>Lophotrochozoa</taxon>
        <taxon>Mollusca</taxon>
        <taxon>Bivalvia</taxon>
        <taxon>Autobranchia</taxon>
        <taxon>Pteriomorphia</taxon>
        <taxon>Mytilida</taxon>
        <taxon>Mytiloidea</taxon>
        <taxon>Mytilidae</taxon>
        <taxon>Mytilinae</taxon>
        <taxon>Mytilus</taxon>
    </lineage>
</organism>
<dbReference type="SUPFAM" id="SSF53098">
    <property type="entry name" value="Ribonuclease H-like"/>
    <property type="match status" value="1"/>
</dbReference>
<sequence>MELQCNQVEKNGVWTKLEESNPSLITNHCKDHRLALACRDSYKHVKVVKRLDNTLDNLNKYYKYSCNHTKSLENVQKALGEPVLKVKKAKHHRWLSHGQAVRAIVTSYRAIIIDIESNTISGDPVGNGLLKNLKDPYILSTLLLLADVLPQMTTLSLFFQRRDIHLDECSIDVTKMNKFNSTVRDPFLTELIDNIETRFVDTDAMDNLALLDTSMLEEVPETYAVSEIMELSSHFAIADDILLNEWISFCELIGDKSSHDRTIMACLKFLSNSNLGLIRLYPNMIHLLSTAAVLPLSTAEVERVFSQVKLVKCDHRNRMKQDTLQNILHVKLNCDKQCFNKLCDKIFGSKLDTSSILGI</sequence>
<dbReference type="EMBL" id="CACVKT020001665">
    <property type="protein sequence ID" value="CAC5370278.1"/>
    <property type="molecule type" value="Genomic_DNA"/>
</dbReference>
<protein>
    <recommendedName>
        <fullName evidence="1">HAT C-terminal dimerisation domain-containing protein</fullName>
    </recommendedName>
</protein>
<keyword evidence="3" id="KW-1185">Reference proteome</keyword>
<evidence type="ECO:0000259" key="1">
    <source>
        <dbReference type="Pfam" id="PF05699"/>
    </source>
</evidence>
<name>A0A6J8ALM4_MYTCO</name>
<accession>A0A6J8ALM4</accession>
<reference evidence="2 3" key="1">
    <citation type="submission" date="2020-06" db="EMBL/GenBank/DDBJ databases">
        <authorList>
            <person name="Li R."/>
            <person name="Bekaert M."/>
        </authorList>
    </citation>
    <scope>NUCLEOTIDE SEQUENCE [LARGE SCALE GENOMIC DNA]</scope>
    <source>
        <strain evidence="3">wild</strain>
    </source>
</reference>
<dbReference type="GO" id="GO:0046983">
    <property type="term" value="F:protein dimerization activity"/>
    <property type="evidence" value="ECO:0007669"/>
    <property type="project" value="InterPro"/>
</dbReference>
<evidence type="ECO:0000313" key="2">
    <source>
        <dbReference type="EMBL" id="CAC5370278.1"/>
    </source>
</evidence>
<dbReference type="InterPro" id="IPR012337">
    <property type="entry name" value="RNaseH-like_sf"/>
</dbReference>
<proteinExistence type="predicted"/>
<dbReference type="PANTHER" id="PTHR46880">
    <property type="entry name" value="RAS-ASSOCIATING DOMAIN-CONTAINING PROTEIN"/>
    <property type="match status" value="1"/>
</dbReference>
<feature type="domain" description="HAT C-terminal dimerisation" evidence="1">
    <location>
        <begin position="264"/>
        <end position="331"/>
    </location>
</feature>
<dbReference type="Proteomes" id="UP000507470">
    <property type="component" value="Unassembled WGS sequence"/>
</dbReference>
<dbReference type="OrthoDB" id="6137258at2759"/>
<dbReference type="InterPro" id="IPR008906">
    <property type="entry name" value="HATC_C_dom"/>
</dbReference>
<dbReference type="AlphaFoldDB" id="A0A6J8ALM4"/>